<feature type="transmembrane region" description="Helical" evidence="6">
    <location>
        <begin position="43"/>
        <end position="65"/>
    </location>
</feature>
<dbReference type="Pfam" id="PF00209">
    <property type="entry name" value="SNF"/>
    <property type="match status" value="2"/>
</dbReference>
<dbReference type="NCBIfam" id="NF037979">
    <property type="entry name" value="Na_transp"/>
    <property type="match status" value="1"/>
</dbReference>
<feature type="transmembrane region" description="Helical" evidence="6">
    <location>
        <begin position="176"/>
        <end position="201"/>
    </location>
</feature>
<feature type="transmembrane region" description="Helical" evidence="6">
    <location>
        <begin position="146"/>
        <end position="164"/>
    </location>
</feature>
<evidence type="ECO:0000256" key="5">
    <source>
        <dbReference type="ARBA" id="ARBA00023136"/>
    </source>
</evidence>
<reference evidence="8" key="1">
    <citation type="journal article" date="2019" name="Int. J. Syst. Evol. Microbiol.">
        <title>The Global Catalogue of Microorganisms (GCM) 10K type strain sequencing project: providing services to taxonomists for standard genome sequencing and annotation.</title>
        <authorList>
            <consortium name="The Broad Institute Genomics Platform"/>
            <consortium name="The Broad Institute Genome Sequencing Center for Infectious Disease"/>
            <person name="Wu L."/>
            <person name="Ma J."/>
        </authorList>
    </citation>
    <scope>NUCLEOTIDE SEQUENCE [LARGE SCALE GENOMIC DNA]</scope>
    <source>
        <strain evidence="8">IBRC-M 10813</strain>
    </source>
</reference>
<dbReference type="CDD" id="cd10334">
    <property type="entry name" value="SLC6sbd_u1"/>
    <property type="match status" value="1"/>
</dbReference>
<evidence type="ECO:0000256" key="6">
    <source>
        <dbReference type="SAM" id="Phobius"/>
    </source>
</evidence>
<feature type="transmembrane region" description="Helical" evidence="6">
    <location>
        <begin position="429"/>
        <end position="451"/>
    </location>
</feature>
<dbReference type="EMBL" id="JBHSAP010000007">
    <property type="protein sequence ID" value="MFC4076112.1"/>
    <property type="molecule type" value="Genomic_DNA"/>
</dbReference>
<dbReference type="InterPro" id="IPR000175">
    <property type="entry name" value="Na/ntran_symport"/>
</dbReference>
<feature type="transmembrane region" description="Helical" evidence="6">
    <location>
        <begin position="356"/>
        <end position="374"/>
    </location>
</feature>
<feature type="transmembrane region" description="Helical" evidence="6">
    <location>
        <begin position="221"/>
        <end position="246"/>
    </location>
</feature>
<evidence type="ECO:0000256" key="2">
    <source>
        <dbReference type="ARBA" id="ARBA00022448"/>
    </source>
</evidence>
<evidence type="ECO:0000313" key="8">
    <source>
        <dbReference type="Proteomes" id="UP001595843"/>
    </source>
</evidence>
<dbReference type="PANTHER" id="PTHR42948">
    <property type="entry name" value="TRANSPORTER"/>
    <property type="match status" value="1"/>
</dbReference>
<dbReference type="PRINTS" id="PR00176">
    <property type="entry name" value="NANEUSMPORT"/>
</dbReference>
<dbReference type="RefSeq" id="WP_380702663.1">
    <property type="nucleotide sequence ID" value="NZ_JBHSAP010000007.1"/>
</dbReference>
<feature type="transmembrane region" description="Helical" evidence="6">
    <location>
        <begin position="12"/>
        <end position="31"/>
    </location>
</feature>
<keyword evidence="4 6" id="KW-1133">Transmembrane helix</keyword>
<comment type="subcellular location">
    <subcellularLocation>
        <location evidence="1">Membrane</location>
        <topology evidence="1">Multi-pass membrane protein</topology>
    </subcellularLocation>
</comment>
<evidence type="ECO:0000313" key="7">
    <source>
        <dbReference type="EMBL" id="MFC4076112.1"/>
    </source>
</evidence>
<keyword evidence="5 6" id="KW-0472">Membrane</keyword>
<evidence type="ECO:0000256" key="3">
    <source>
        <dbReference type="ARBA" id="ARBA00022692"/>
    </source>
</evidence>
<feature type="transmembrane region" description="Helical" evidence="6">
    <location>
        <begin position="86"/>
        <end position="110"/>
    </location>
</feature>
<organism evidence="7 8">
    <name type="scientific">Salinithrix halophila</name>
    <dbReference type="NCBI Taxonomy" id="1485204"/>
    <lineage>
        <taxon>Bacteria</taxon>
        <taxon>Bacillati</taxon>
        <taxon>Bacillota</taxon>
        <taxon>Bacilli</taxon>
        <taxon>Bacillales</taxon>
        <taxon>Thermoactinomycetaceae</taxon>
        <taxon>Salinithrix</taxon>
    </lineage>
</organism>
<protein>
    <submittedName>
        <fullName evidence="7">Sodium-dependent transporter</fullName>
    </submittedName>
</protein>
<keyword evidence="2" id="KW-0813">Transport</keyword>
<feature type="transmembrane region" description="Helical" evidence="6">
    <location>
        <begin position="386"/>
        <end position="408"/>
    </location>
</feature>
<feature type="transmembrane region" description="Helical" evidence="6">
    <location>
        <begin position="258"/>
        <end position="283"/>
    </location>
</feature>
<keyword evidence="3 6" id="KW-0812">Transmembrane</keyword>
<keyword evidence="8" id="KW-1185">Reference proteome</keyword>
<evidence type="ECO:0000256" key="4">
    <source>
        <dbReference type="ARBA" id="ARBA00022989"/>
    </source>
</evidence>
<sequence length="503" mass="55127">MNQAKEQWASRAGFIFAAVGSAIGLGNIWRYPYVAYENGGGAFLIPYFFALLTAGIPILLLEYSLGHRFKGSAPLTYRRLSKKFEWLGWWQALLAFAISTYYMIILGWALSYTYFSFGTQWGKDTEKFFLNNYLGITDSFWNIGGIQWKVLIPVFLLWAFIYFVMRQQAHKGIERLTKILMPILIVMMIIITIRGVSLSGASAGLNVLLTPDFGALSDFKVWIAAYSQIFFSLSIGYATMLTYSSYLSKDTDLSNSGLIAALGNSGFEFMAALGVFGALGYLATQQGIGVDEVATGGVGLAFIVFPKIINQFPGLNDLFGVLFFGSLVFAGLTSIVSLLEPGVAAIRDKFNISRNAAVNTIVGGSAFVSILYATKGGLNYLDVIDHFLNNYGLLIGGFFMTVATAWFAKEANNMRAHINNVSDVHIGSWWIICVKYLTPALLLVMAGLNIIDEFKAPYGGFPYSGLISMGWGALFATLIGGFLLQAARWKEEDSISGKIKEGA</sequence>
<feature type="transmembrane region" description="Helical" evidence="6">
    <location>
        <begin position="321"/>
        <end position="344"/>
    </location>
</feature>
<dbReference type="InterPro" id="IPR037272">
    <property type="entry name" value="SNS_sf"/>
</dbReference>
<dbReference type="SUPFAM" id="SSF161070">
    <property type="entry name" value="SNF-like"/>
    <property type="match status" value="1"/>
</dbReference>
<dbReference type="PANTHER" id="PTHR42948:SF1">
    <property type="entry name" value="TRANSPORTER"/>
    <property type="match status" value="1"/>
</dbReference>
<dbReference type="PROSITE" id="PS50267">
    <property type="entry name" value="NA_NEUROTRAN_SYMP_3"/>
    <property type="match status" value="1"/>
</dbReference>
<dbReference type="Proteomes" id="UP001595843">
    <property type="component" value="Unassembled WGS sequence"/>
</dbReference>
<comment type="caution">
    <text evidence="7">The sequence shown here is derived from an EMBL/GenBank/DDBJ whole genome shotgun (WGS) entry which is preliminary data.</text>
</comment>
<gene>
    <name evidence="7" type="ORF">ACFOUO_04740</name>
</gene>
<proteinExistence type="predicted"/>
<name>A0ABV8JB47_9BACL</name>
<evidence type="ECO:0000256" key="1">
    <source>
        <dbReference type="ARBA" id="ARBA00004141"/>
    </source>
</evidence>
<accession>A0ABV8JB47</accession>
<feature type="transmembrane region" description="Helical" evidence="6">
    <location>
        <begin position="463"/>
        <end position="484"/>
    </location>
</feature>